<protein>
    <submittedName>
        <fullName evidence="2">DUF262 domain-containing protein</fullName>
    </submittedName>
</protein>
<comment type="caution">
    <text evidence="2">The sequence shown here is derived from an EMBL/GenBank/DDBJ whole genome shotgun (WGS) entry which is preliminary data.</text>
</comment>
<proteinExistence type="predicted"/>
<reference evidence="3" key="1">
    <citation type="submission" date="2020-12" db="EMBL/GenBank/DDBJ databases">
        <title>Hymenobacter sp.</title>
        <authorList>
            <person name="Kim M.K."/>
        </authorList>
    </citation>
    <scope>NUCLEOTIDE SEQUENCE [LARGE SCALE GENOMIC DNA]</scope>
    <source>
        <strain evidence="3">BT325</strain>
    </source>
</reference>
<feature type="domain" description="GmrSD restriction endonucleases N-terminal" evidence="1">
    <location>
        <begin position="14"/>
        <end position="257"/>
    </location>
</feature>
<dbReference type="Proteomes" id="UP000620670">
    <property type="component" value="Unassembled WGS sequence"/>
</dbReference>
<dbReference type="EMBL" id="JAELXT010000024">
    <property type="protein sequence ID" value="MBJ6127390.1"/>
    <property type="molecule type" value="Genomic_DNA"/>
</dbReference>
<dbReference type="InterPro" id="IPR004919">
    <property type="entry name" value="GmrSD_N"/>
</dbReference>
<dbReference type="Pfam" id="PF03235">
    <property type="entry name" value="GmrSD_N"/>
    <property type="match status" value="1"/>
</dbReference>
<evidence type="ECO:0000313" key="3">
    <source>
        <dbReference type="Proteomes" id="UP000620670"/>
    </source>
</evidence>
<keyword evidence="3" id="KW-1185">Reference proteome</keyword>
<dbReference type="RefSeq" id="WP_199050616.1">
    <property type="nucleotide sequence ID" value="NZ_JAELXT010000024.1"/>
</dbReference>
<evidence type="ECO:0000259" key="1">
    <source>
        <dbReference type="Pfam" id="PF03235"/>
    </source>
</evidence>
<evidence type="ECO:0000313" key="2">
    <source>
        <dbReference type="EMBL" id="MBJ6127390.1"/>
    </source>
</evidence>
<dbReference type="PANTHER" id="PTHR37292:SF2">
    <property type="entry name" value="DUF262 DOMAIN-CONTAINING PROTEIN"/>
    <property type="match status" value="1"/>
</dbReference>
<sequence>MNRVEFDSTKKPLDELLRKARDGLIQLPDFQRGWVWDDEGIRSLLASISRSFPVGALMTLQTGGEVRFKPRTVEGAPEASAHRDPEALLLDGQQRITSLYQATMRREVVRTINAKKQRIDRWYYIDMQAALTPGRDRMDAFVGLPESRIETRHFGREIIRDLSVPEHEFKHLMFPVNHLFDPDQWQMEFFKFWNYDPEKSQLWFRFQNEVIAAFKQYQMPVIELGRGTSREAVCLVFEKVNTGGKKLDAFELLTAIYATDEFDLRQDWFGTGKEPGRHQRLARYNVLSRLQPTELLQAVALLHTAGRRRAHLARTGEGDPPPVMCTRDTLLALPLDAYQTLAPKVEAGFERVARFLRAQKIYWHKDVPYHTQLIPLAAILAEIGDAWEQDVVRRRLARWYWCGVFGELYGSAVETRFAKDLWEVPAWLEDGPEPTSVRDAVFRADRLDTMTSRLSAAYKGLHALLMREGARDFRSGQSFDDTVYFDEAVDIHHIFPRAWCEKNGIPRSRYDTVVNKTPLSAKTNRIVGGSAPSYYLGDLRRAGAITDAVLDSHLETHAIDPKLLRSDQFDRFYMVRRERLLAMIQETMGQEVYRGDAGDEPTGDVIEGEADARLQTVLDAAE</sequence>
<name>A0ABS0Y506_9HYPH</name>
<accession>A0ABS0Y506</accession>
<dbReference type="PANTHER" id="PTHR37292">
    <property type="entry name" value="VNG6097C"/>
    <property type="match status" value="1"/>
</dbReference>
<gene>
    <name evidence="2" type="ORF">JAO75_18465</name>
</gene>
<organism evidence="2 3">
    <name type="scientific">Microvirga splendida</name>
    <dbReference type="NCBI Taxonomy" id="2795727"/>
    <lineage>
        <taxon>Bacteria</taxon>
        <taxon>Pseudomonadati</taxon>
        <taxon>Pseudomonadota</taxon>
        <taxon>Alphaproteobacteria</taxon>
        <taxon>Hyphomicrobiales</taxon>
        <taxon>Methylobacteriaceae</taxon>
        <taxon>Microvirga</taxon>
    </lineage>
</organism>